<protein>
    <recommendedName>
        <fullName evidence="4">DUF2189 domain-containing protein</fullName>
    </recommendedName>
</protein>
<evidence type="ECO:0008006" key="4">
    <source>
        <dbReference type="Google" id="ProtNLM"/>
    </source>
</evidence>
<keyword evidence="1" id="KW-0812">Transmembrane</keyword>
<dbReference type="InterPro" id="IPR018692">
    <property type="entry name" value="DUF2189"/>
</dbReference>
<dbReference type="OrthoDB" id="5621705at2"/>
<evidence type="ECO:0000313" key="3">
    <source>
        <dbReference type="Proteomes" id="UP000013232"/>
    </source>
</evidence>
<dbReference type="AlphaFoldDB" id="N6Z7V9"/>
<comment type="caution">
    <text evidence="2">The sequence shown here is derived from an EMBL/GenBank/DDBJ whole genome shotgun (WGS) entry which is preliminary data.</text>
</comment>
<proteinExistence type="predicted"/>
<feature type="transmembrane region" description="Helical" evidence="1">
    <location>
        <begin position="66"/>
        <end position="87"/>
    </location>
</feature>
<feature type="transmembrane region" description="Helical" evidence="1">
    <location>
        <begin position="162"/>
        <end position="187"/>
    </location>
</feature>
<feature type="transmembrane region" description="Helical" evidence="1">
    <location>
        <begin position="116"/>
        <end position="142"/>
    </location>
</feature>
<dbReference type="STRING" id="1123367.GCA_000621305_01826"/>
<evidence type="ECO:0000313" key="2">
    <source>
        <dbReference type="EMBL" id="ENO90383.1"/>
    </source>
</evidence>
<dbReference type="RefSeq" id="WP_004333010.1">
    <property type="nucleotide sequence ID" value="NZ_AMXE01000003.1"/>
</dbReference>
<dbReference type="Proteomes" id="UP000013232">
    <property type="component" value="Unassembled WGS sequence"/>
</dbReference>
<keyword evidence="1" id="KW-1133">Transmembrane helix</keyword>
<feature type="transmembrane region" description="Helical" evidence="1">
    <location>
        <begin position="208"/>
        <end position="228"/>
    </location>
</feature>
<feature type="transmembrane region" description="Helical" evidence="1">
    <location>
        <begin position="234"/>
        <end position="252"/>
    </location>
</feature>
<keyword evidence="1" id="KW-0472">Membrane</keyword>
<keyword evidence="3" id="KW-1185">Reference proteome</keyword>
<dbReference type="Pfam" id="PF09955">
    <property type="entry name" value="DUF2189"/>
    <property type="match status" value="1"/>
</dbReference>
<organism evidence="2 3">
    <name type="scientific">Thauera linaloolentis (strain DSM 12138 / JCM 21573 / CCUG 41526 / CIP 105981 / IAM 15112 / NBRC 102519 / 47Lol)</name>
    <dbReference type="NCBI Taxonomy" id="1123367"/>
    <lineage>
        <taxon>Bacteria</taxon>
        <taxon>Pseudomonadati</taxon>
        <taxon>Pseudomonadota</taxon>
        <taxon>Betaproteobacteria</taxon>
        <taxon>Rhodocyclales</taxon>
        <taxon>Zoogloeaceae</taxon>
        <taxon>Thauera</taxon>
    </lineage>
</organism>
<reference evidence="2 3" key="1">
    <citation type="submission" date="2012-09" db="EMBL/GenBank/DDBJ databases">
        <title>Draft Genome Sequences of 6 Strains from Genus Thauera.</title>
        <authorList>
            <person name="Liu B."/>
            <person name="Shapleigh J.P."/>
            <person name="Frostegard A.H."/>
        </authorList>
    </citation>
    <scope>NUCLEOTIDE SEQUENCE [LARGE SCALE GENOMIC DNA]</scope>
    <source>
        <strain evidence="3">47Lol / DSM 12138</strain>
    </source>
</reference>
<dbReference type="EMBL" id="AMXE01000003">
    <property type="protein sequence ID" value="ENO90383.1"/>
    <property type="molecule type" value="Genomic_DNA"/>
</dbReference>
<sequence length="257" mass="27900">MDKPFNSLEQHFQLPHVREVDALRPFEWLRMGWNDMRENLGASLAYGVLLAAIGYAILSYAATTPYLFTAAISGFLLIGPVAAAGLYEISRRHERGEPVSLAGSVRGLWRHADGMAYFGAFLAITLIGWERMSAILFALFYGGSLSEVGNFFRDVFLSGNHLSFVAAYMLIGGVLAAVVFSLSAIAIPMMMDRDTDAITAAMTSLRAVGVNLGAMAVWAALIVVLVAAGFATMMIGMTILLPLLGHATWHAYRDMVR</sequence>
<accession>N6Z7V9</accession>
<name>N6Z7V9_THAL4</name>
<evidence type="ECO:0000256" key="1">
    <source>
        <dbReference type="SAM" id="Phobius"/>
    </source>
</evidence>
<dbReference type="eggNOG" id="COG5473">
    <property type="taxonomic scope" value="Bacteria"/>
</dbReference>
<feature type="transmembrane region" description="Helical" evidence="1">
    <location>
        <begin position="40"/>
        <end position="60"/>
    </location>
</feature>
<gene>
    <name evidence="2" type="ORF">C666_01875</name>
</gene>